<feature type="chain" id="PRO_5039267967" description="Sporulation protein" evidence="2">
    <location>
        <begin position="21"/>
        <end position="304"/>
    </location>
</feature>
<dbReference type="AlphaFoldDB" id="A0A6C0G025"/>
<keyword evidence="1" id="KW-0472">Membrane</keyword>
<dbReference type="Proteomes" id="UP000476064">
    <property type="component" value="Chromosome"/>
</dbReference>
<reference evidence="3 4" key="1">
    <citation type="submission" date="2020-01" db="EMBL/GenBank/DDBJ databases">
        <title>Paenibacillus sp. nov., isolated from tomato rhizosphere.</title>
        <authorList>
            <person name="Weon H.-Y."/>
            <person name="Lee S.A."/>
        </authorList>
    </citation>
    <scope>NUCLEOTIDE SEQUENCE [LARGE SCALE GENOMIC DNA]</scope>
    <source>
        <strain evidence="3 4">12200R-189</strain>
    </source>
</reference>
<evidence type="ECO:0000256" key="2">
    <source>
        <dbReference type="SAM" id="SignalP"/>
    </source>
</evidence>
<organism evidence="3 4">
    <name type="scientific">Paenibacillus lycopersici</name>
    <dbReference type="NCBI Taxonomy" id="2704462"/>
    <lineage>
        <taxon>Bacteria</taxon>
        <taxon>Bacillati</taxon>
        <taxon>Bacillota</taxon>
        <taxon>Bacilli</taxon>
        <taxon>Bacillales</taxon>
        <taxon>Paenibacillaceae</taxon>
        <taxon>Paenibacillus</taxon>
    </lineage>
</organism>
<evidence type="ECO:0008006" key="5">
    <source>
        <dbReference type="Google" id="ProtNLM"/>
    </source>
</evidence>
<dbReference type="KEGG" id="plyc:GXP70_11845"/>
<keyword evidence="1" id="KW-0812">Transmembrane</keyword>
<name>A0A6C0G025_9BACL</name>
<gene>
    <name evidence="3" type="ORF">GXP70_11845</name>
</gene>
<evidence type="ECO:0000256" key="1">
    <source>
        <dbReference type="SAM" id="Phobius"/>
    </source>
</evidence>
<dbReference type="Pfam" id="PF09577">
    <property type="entry name" value="Spore_YpjB"/>
    <property type="match status" value="1"/>
</dbReference>
<keyword evidence="1" id="KW-1133">Transmembrane helix</keyword>
<proteinExistence type="predicted"/>
<evidence type="ECO:0000313" key="4">
    <source>
        <dbReference type="Proteomes" id="UP000476064"/>
    </source>
</evidence>
<evidence type="ECO:0000313" key="3">
    <source>
        <dbReference type="EMBL" id="QHT60559.1"/>
    </source>
</evidence>
<dbReference type="PROSITE" id="PS51257">
    <property type="entry name" value="PROKAR_LIPOPROTEIN"/>
    <property type="match status" value="1"/>
</dbReference>
<dbReference type="EMBL" id="CP048209">
    <property type="protein sequence ID" value="QHT60559.1"/>
    <property type="molecule type" value="Genomic_DNA"/>
</dbReference>
<feature type="transmembrane region" description="Helical" evidence="1">
    <location>
        <begin position="267"/>
        <end position="288"/>
    </location>
</feature>
<accession>A0A6C0G025</accession>
<protein>
    <recommendedName>
        <fullName evidence="5">Sporulation protein</fullName>
    </recommendedName>
</protein>
<dbReference type="InterPro" id="IPR014231">
    <property type="entry name" value="Spore_YpjB"/>
</dbReference>
<sequence length="304" mass="32568">MKASSMAALACFVVMLVLTAGCGLATKPDTAALNTVAGAAAQASNTADLERLSGWSDALYAAANNSNRQEAYLLLQRIEGLAQAKNVRGTGTPAGWHAFDLSVQAAKKAMPVKGTAALWYTEAARLKLASDAVFRPESPLWLQYEEVLRDDAQRILVSWQSLIEDRGMAAEAAIGVYGEHLERLEVAALMQRDAGAIEAVRDRLDYIKEVVRAAESGQSQSKAVITALDSLNASASALFRDPSLEGEAALTEALPPDMTIGMQRKSAMQVAELFIAAFVMGVLGYAGWRKYRGSQDAGIPFKRK</sequence>
<keyword evidence="4" id="KW-1185">Reference proteome</keyword>
<dbReference type="RefSeq" id="WP_162356879.1">
    <property type="nucleotide sequence ID" value="NZ_CP048209.1"/>
</dbReference>
<feature type="signal peptide" evidence="2">
    <location>
        <begin position="1"/>
        <end position="20"/>
    </location>
</feature>
<keyword evidence="2" id="KW-0732">Signal</keyword>